<keyword evidence="2" id="KW-1133">Transmembrane helix</keyword>
<keyword evidence="2" id="KW-0812">Transmembrane</keyword>
<feature type="transmembrane region" description="Helical" evidence="2">
    <location>
        <begin position="314"/>
        <end position="332"/>
    </location>
</feature>
<evidence type="ECO:0000256" key="2">
    <source>
        <dbReference type="SAM" id="Phobius"/>
    </source>
</evidence>
<sequence length="404" mass="41284">MENQSAGVRGRSPRAAPRLAARRLPLLAGALLSLLAGLWGALNLLDVAVPLPRASFAQQHGPLMALGFLGTLISLERSVALGRPWAYASPALAGLGALTTAAGFTAPGRVLLTAAGGWLVAVYIAVLGRRTGRDLAVQTAGAAAWYIAGLLWIGGRGVGDIVPWLAAFLVLTIAGERLELARVAFLGRRASDGLLGTAALIGAGAAVSVWWAGPGWRLTGLGMAALAGWLAVHDIARRTVRGTGLPRFAAACLLAGYAWLAAAGTIWLAAGRPSGGAYDAALHAVFLGFVMSMVFGHAPVILPAVLRIRLPYHPVLYAPLVLLHASLLLRVGGDLTGSPAARTLGGVLGEVSLLLFAACAAAASRLVDRAASRLVDGAPSRPVDGAASPPVGGTVSEPVERERS</sequence>
<feature type="transmembrane region" description="Helical" evidence="2">
    <location>
        <begin position="193"/>
        <end position="212"/>
    </location>
</feature>
<name>A0A239MM19_9ACTN</name>
<keyword evidence="2" id="KW-0472">Membrane</keyword>
<dbReference type="RefSeq" id="WP_179271704.1">
    <property type="nucleotide sequence ID" value="NZ_FZOR01000029.1"/>
</dbReference>
<feature type="transmembrane region" description="Helical" evidence="2">
    <location>
        <begin position="56"/>
        <end position="73"/>
    </location>
</feature>
<proteinExistence type="predicted"/>
<feature type="transmembrane region" description="Helical" evidence="2">
    <location>
        <begin position="218"/>
        <end position="236"/>
    </location>
</feature>
<evidence type="ECO:0000313" key="3">
    <source>
        <dbReference type="EMBL" id="SNT43313.1"/>
    </source>
</evidence>
<feature type="transmembrane region" description="Helical" evidence="2">
    <location>
        <begin position="85"/>
        <end position="104"/>
    </location>
</feature>
<organism evidence="3 4">
    <name type="scientific">Actinomadura meyerae</name>
    <dbReference type="NCBI Taxonomy" id="240840"/>
    <lineage>
        <taxon>Bacteria</taxon>
        <taxon>Bacillati</taxon>
        <taxon>Actinomycetota</taxon>
        <taxon>Actinomycetes</taxon>
        <taxon>Streptosporangiales</taxon>
        <taxon>Thermomonosporaceae</taxon>
        <taxon>Actinomadura</taxon>
    </lineage>
</organism>
<dbReference type="AlphaFoldDB" id="A0A239MM19"/>
<dbReference type="EMBL" id="FZOR01000029">
    <property type="protein sequence ID" value="SNT43313.1"/>
    <property type="molecule type" value="Genomic_DNA"/>
</dbReference>
<evidence type="ECO:0000256" key="1">
    <source>
        <dbReference type="SAM" id="MobiDB-lite"/>
    </source>
</evidence>
<feature type="transmembrane region" description="Helical" evidence="2">
    <location>
        <begin position="248"/>
        <end position="269"/>
    </location>
</feature>
<feature type="transmembrane region" description="Helical" evidence="2">
    <location>
        <begin position="281"/>
        <end position="302"/>
    </location>
</feature>
<dbReference type="Proteomes" id="UP000198318">
    <property type="component" value="Unassembled WGS sequence"/>
</dbReference>
<reference evidence="3 4" key="1">
    <citation type="submission" date="2017-06" db="EMBL/GenBank/DDBJ databases">
        <authorList>
            <person name="Kim H.J."/>
            <person name="Triplett B.A."/>
        </authorList>
    </citation>
    <scope>NUCLEOTIDE SEQUENCE [LARGE SCALE GENOMIC DNA]</scope>
    <source>
        <strain evidence="3 4">DSM 44715</strain>
    </source>
</reference>
<gene>
    <name evidence="3" type="ORF">SAMN05443665_102963</name>
</gene>
<keyword evidence="4" id="KW-1185">Reference proteome</keyword>
<protein>
    <submittedName>
        <fullName evidence="3">Uncharacterized protein</fullName>
    </submittedName>
</protein>
<feature type="transmembrane region" description="Helical" evidence="2">
    <location>
        <begin position="344"/>
        <end position="363"/>
    </location>
</feature>
<evidence type="ECO:0000313" key="4">
    <source>
        <dbReference type="Proteomes" id="UP000198318"/>
    </source>
</evidence>
<accession>A0A239MM19</accession>
<feature type="transmembrane region" description="Helical" evidence="2">
    <location>
        <begin position="135"/>
        <end position="155"/>
    </location>
</feature>
<feature type="transmembrane region" description="Helical" evidence="2">
    <location>
        <begin position="161"/>
        <end position="181"/>
    </location>
</feature>
<feature type="transmembrane region" description="Helical" evidence="2">
    <location>
        <begin position="110"/>
        <end position="128"/>
    </location>
</feature>
<feature type="region of interest" description="Disordered" evidence="1">
    <location>
        <begin position="378"/>
        <end position="404"/>
    </location>
</feature>